<evidence type="ECO:0000256" key="3">
    <source>
        <dbReference type="ARBA" id="ARBA00022989"/>
    </source>
</evidence>
<keyword evidence="8" id="KW-1185">Reference proteome</keyword>
<keyword evidence="1 5" id="KW-1003">Cell membrane</keyword>
<keyword evidence="2 5" id="KW-0812">Transmembrane</keyword>
<name>A0A2N8L3P1_9BURK</name>
<comment type="similarity">
    <text evidence="5">Belongs to the YciB family.</text>
</comment>
<evidence type="ECO:0000256" key="5">
    <source>
        <dbReference type="HAMAP-Rule" id="MF_00189"/>
    </source>
</evidence>
<comment type="subcellular location">
    <subcellularLocation>
        <location evidence="5">Cell inner membrane</location>
        <topology evidence="5">Multi-pass membrane protein</topology>
    </subcellularLocation>
</comment>
<reference evidence="7 8" key="1">
    <citation type="submission" date="2018-01" db="EMBL/GenBank/DDBJ databases">
        <title>Draft genome sequence of Paucibacter aquatile CR182 isolated from freshwater of the Nakdong River.</title>
        <authorList>
            <person name="Choi A."/>
            <person name="Chung E.J."/>
        </authorList>
    </citation>
    <scope>NUCLEOTIDE SEQUENCE [LARGE SCALE GENOMIC DNA]</scope>
    <source>
        <strain evidence="7 8">CR182</strain>
    </source>
</reference>
<accession>A0A2N8L3P1</accession>
<feature type="transmembrane region" description="Helical" evidence="5">
    <location>
        <begin position="49"/>
        <end position="69"/>
    </location>
</feature>
<comment type="function">
    <text evidence="5">Plays a role in cell envelope biogenesis, maintenance of cell envelope integrity and membrane homeostasis.</text>
</comment>
<dbReference type="PANTHER" id="PTHR36917">
    <property type="entry name" value="INTRACELLULAR SEPTATION PROTEIN A-RELATED"/>
    <property type="match status" value="1"/>
</dbReference>
<feature type="region of interest" description="Disordered" evidence="6">
    <location>
        <begin position="204"/>
        <end position="225"/>
    </location>
</feature>
<feature type="transmembrane region" description="Helical" evidence="5">
    <location>
        <begin position="180"/>
        <end position="198"/>
    </location>
</feature>
<evidence type="ECO:0000256" key="2">
    <source>
        <dbReference type="ARBA" id="ARBA00022692"/>
    </source>
</evidence>
<feature type="transmembrane region" description="Helical" evidence="5">
    <location>
        <begin position="109"/>
        <end position="125"/>
    </location>
</feature>
<dbReference type="RefSeq" id="WP_102766446.1">
    <property type="nucleotide sequence ID" value="NZ_POSP01000001.1"/>
</dbReference>
<keyword evidence="5" id="KW-0997">Cell inner membrane</keyword>
<protein>
    <recommendedName>
        <fullName evidence="5">Inner membrane-spanning protein YciB</fullName>
    </recommendedName>
</protein>
<dbReference type="HAMAP" id="MF_00189">
    <property type="entry name" value="YciB"/>
    <property type="match status" value="1"/>
</dbReference>
<evidence type="ECO:0000313" key="8">
    <source>
        <dbReference type="Proteomes" id="UP000235916"/>
    </source>
</evidence>
<dbReference type="GO" id="GO:0005886">
    <property type="term" value="C:plasma membrane"/>
    <property type="evidence" value="ECO:0007669"/>
    <property type="project" value="UniProtKB-SubCell"/>
</dbReference>
<feature type="transmembrane region" description="Helical" evidence="5">
    <location>
        <begin position="78"/>
        <end position="97"/>
    </location>
</feature>
<dbReference type="EMBL" id="POSP01000001">
    <property type="protein sequence ID" value="PND40312.1"/>
    <property type="molecule type" value="Genomic_DNA"/>
</dbReference>
<evidence type="ECO:0000256" key="1">
    <source>
        <dbReference type="ARBA" id="ARBA00022475"/>
    </source>
</evidence>
<dbReference type="OrthoDB" id="9788219at2"/>
<organism evidence="7 8">
    <name type="scientific">Kinneretia aquatilis</name>
    <dbReference type="NCBI Taxonomy" id="2070761"/>
    <lineage>
        <taxon>Bacteria</taxon>
        <taxon>Pseudomonadati</taxon>
        <taxon>Pseudomonadota</taxon>
        <taxon>Betaproteobacteria</taxon>
        <taxon>Burkholderiales</taxon>
        <taxon>Sphaerotilaceae</taxon>
        <taxon>Roseateles</taxon>
    </lineage>
</organism>
<dbReference type="Proteomes" id="UP000235916">
    <property type="component" value="Unassembled WGS sequence"/>
</dbReference>
<keyword evidence="4 5" id="KW-0472">Membrane</keyword>
<evidence type="ECO:0000256" key="4">
    <source>
        <dbReference type="ARBA" id="ARBA00023136"/>
    </source>
</evidence>
<proteinExistence type="inferred from homology"/>
<evidence type="ECO:0000256" key="6">
    <source>
        <dbReference type="SAM" id="MobiDB-lite"/>
    </source>
</evidence>
<dbReference type="InterPro" id="IPR006008">
    <property type="entry name" value="YciB"/>
</dbReference>
<evidence type="ECO:0000313" key="7">
    <source>
        <dbReference type="EMBL" id="PND40312.1"/>
    </source>
</evidence>
<dbReference type="PANTHER" id="PTHR36917:SF1">
    <property type="entry name" value="INNER MEMBRANE-SPANNING PROTEIN YCIB"/>
    <property type="match status" value="1"/>
</dbReference>
<dbReference type="Pfam" id="PF04279">
    <property type="entry name" value="IspA"/>
    <property type="match status" value="1"/>
</dbReference>
<feature type="transmembrane region" description="Helical" evidence="5">
    <location>
        <begin position="151"/>
        <end position="168"/>
    </location>
</feature>
<gene>
    <name evidence="5" type="primary">yciB</name>
    <name evidence="7" type="ORF">C1O66_02740</name>
</gene>
<sequence length="225" mass="25054">MKLLLDFLPLILFFATFKYAEAHKDWAAAFATEHFGFMVSGGKVGTEEAAVLLATLVVMVATLTQALLLKLRGKKIDLMLWISLALVVVLGGATIWFHNETFIKWKPTGLYWGMALVFWGSAQFFKKNLIQKMLGAELELPAFAWQNLNRAWVLFFATLGIANLYVAYNFTTSTWADFKVFGVTGLILVFTVAQGVYLSRHLPEPPAEDKADEKPTAQEAQGPQA</sequence>
<dbReference type="AlphaFoldDB" id="A0A2N8L3P1"/>
<keyword evidence="3 5" id="KW-1133">Transmembrane helix</keyword>
<comment type="caution">
    <text evidence="7">The sequence shown here is derived from an EMBL/GenBank/DDBJ whole genome shotgun (WGS) entry which is preliminary data.</text>
</comment>
<feature type="compositionally biased region" description="Basic and acidic residues" evidence="6">
    <location>
        <begin position="204"/>
        <end position="216"/>
    </location>
</feature>
<dbReference type="NCBIfam" id="NF001325">
    <property type="entry name" value="PRK00259.1-3"/>
    <property type="match status" value="1"/>
</dbReference>